<protein>
    <submittedName>
        <fullName evidence="3">Collagen-like protein</fullName>
    </submittedName>
</protein>
<feature type="region of interest" description="Disordered" evidence="1">
    <location>
        <begin position="27"/>
        <end position="59"/>
    </location>
</feature>
<dbReference type="EMBL" id="CP056775">
    <property type="protein sequence ID" value="QRR01375.1"/>
    <property type="molecule type" value="Genomic_DNA"/>
</dbReference>
<sequence>MMKTSLMILALFTALLFSCAKDGDIGPQGPKGDTGAAGQNGQDGTNGTNGTNGADGAPGTPGTSASVWTYIYTNQRVTAAGPGVLNPATGKYVFTGTKEYAPANYERVQNAGLVLVYFRMSGVGKWQLGSYQTEVSSEGTGNSGMVRIGYSQEQQSVSVLSQFNATSDSGAEMQMAQFDVKIILVESGSVTMPALRTRVPDLEIGAVESYLKSVQSK</sequence>
<keyword evidence="4" id="KW-1185">Reference proteome</keyword>
<dbReference type="PROSITE" id="PS51257">
    <property type="entry name" value="PROKAR_LIPOPROTEIN"/>
    <property type="match status" value="1"/>
</dbReference>
<evidence type="ECO:0000313" key="3">
    <source>
        <dbReference type="EMBL" id="QRR01375.1"/>
    </source>
</evidence>
<keyword evidence="2" id="KW-0732">Signal</keyword>
<name>A0ABX7I6F9_9BACT</name>
<feature type="chain" id="PRO_5045659069" evidence="2">
    <location>
        <begin position="21"/>
        <end position="217"/>
    </location>
</feature>
<gene>
    <name evidence="3" type="ORF">HWI92_10915</name>
</gene>
<proteinExistence type="predicted"/>
<organism evidence="3 4">
    <name type="scientific">Dyadobacter sandarakinus</name>
    <dbReference type="NCBI Taxonomy" id="2747268"/>
    <lineage>
        <taxon>Bacteria</taxon>
        <taxon>Pseudomonadati</taxon>
        <taxon>Bacteroidota</taxon>
        <taxon>Cytophagia</taxon>
        <taxon>Cytophagales</taxon>
        <taxon>Spirosomataceae</taxon>
        <taxon>Dyadobacter</taxon>
    </lineage>
</organism>
<dbReference type="Pfam" id="PF01391">
    <property type="entry name" value="Collagen"/>
    <property type="match status" value="1"/>
</dbReference>
<dbReference type="RefSeq" id="WP_204663630.1">
    <property type="nucleotide sequence ID" value="NZ_CP056775.1"/>
</dbReference>
<dbReference type="InterPro" id="IPR008160">
    <property type="entry name" value="Collagen"/>
</dbReference>
<evidence type="ECO:0000313" key="4">
    <source>
        <dbReference type="Proteomes" id="UP000612680"/>
    </source>
</evidence>
<feature type="signal peptide" evidence="2">
    <location>
        <begin position="1"/>
        <end position="20"/>
    </location>
</feature>
<evidence type="ECO:0000256" key="2">
    <source>
        <dbReference type="SAM" id="SignalP"/>
    </source>
</evidence>
<accession>A0ABX7I6F9</accession>
<feature type="compositionally biased region" description="Low complexity" evidence="1">
    <location>
        <begin position="33"/>
        <end position="59"/>
    </location>
</feature>
<reference evidence="3 4" key="1">
    <citation type="submission" date="2020-06" db="EMBL/GenBank/DDBJ databases">
        <title>Dyadobacter sandarakinus sp. nov., isolated from the soil of the Arctic Yellow River Station.</title>
        <authorList>
            <person name="Zhang Y."/>
            <person name="Peng F."/>
        </authorList>
    </citation>
    <scope>NUCLEOTIDE SEQUENCE [LARGE SCALE GENOMIC DNA]</scope>
    <source>
        <strain evidence="3 4">Q3-56</strain>
    </source>
</reference>
<evidence type="ECO:0000256" key="1">
    <source>
        <dbReference type="SAM" id="MobiDB-lite"/>
    </source>
</evidence>
<dbReference type="Proteomes" id="UP000612680">
    <property type="component" value="Chromosome"/>
</dbReference>